<name>A0A9N9TJU8_PHYSR</name>
<dbReference type="AlphaFoldDB" id="A0A9N9TJU8"/>
<dbReference type="GO" id="GO:0006629">
    <property type="term" value="P:lipid metabolic process"/>
    <property type="evidence" value="ECO:0007669"/>
    <property type="project" value="TreeGrafter"/>
</dbReference>
<gene>
    <name evidence="5" type="ORF">PHYEVI_LOCUS3996</name>
</gene>
<dbReference type="SUPFAM" id="SSF50814">
    <property type="entry name" value="Lipocalins"/>
    <property type="match status" value="1"/>
</dbReference>
<dbReference type="InterPro" id="IPR012674">
    <property type="entry name" value="Calycin"/>
</dbReference>
<dbReference type="PANTHER" id="PTHR10612">
    <property type="entry name" value="APOLIPOPROTEIN D"/>
    <property type="match status" value="1"/>
</dbReference>
<dbReference type="Proteomes" id="UP001153712">
    <property type="component" value="Chromosome 14"/>
</dbReference>
<dbReference type="Gene3D" id="2.40.128.20">
    <property type="match status" value="1"/>
</dbReference>
<evidence type="ECO:0000259" key="4">
    <source>
        <dbReference type="Pfam" id="PF00061"/>
    </source>
</evidence>
<keyword evidence="2" id="KW-1015">Disulfide bond</keyword>
<evidence type="ECO:0000256" key="2">
    <source>
        <dbReference type="ARBA" id="ARBA00023157"/>
    </source>
</evidence>
<evidence type="ECO:0000313" key="6">
    <source>
        <dbReference type="Proteomes" id="UP001153712"/>
    </source>
</evidence>
<sequence>MSLKFLVLISTLLWRHLVLAESDCPIVSTVENFNVTAYLGKWYEQEKYPILTETFGSCIYTDYYQEDGTTRFKNNELLFNLLPLSIGGTVSVNSTSGLLLITPDYKKTKHVPYYVLDTDYETFAAVWTCRENSTRGAWILTRERTPLESAVENGRSALDRENLSLEELRKTDQKDCKN</sequence>
<keyword evidence="3" id="KW-0732">Signal</keyword>
<accession>A0A9N9TJU8</accession>
<dbReference type="PRINTS" id="PR01273">
    <property type="entry name" value="INVTBRTCOLOR"/>
</dbReference>
<evidence type="ECO:0000256" key="3">
    <source>
        <dbReference type="PIRNR" id="PIRNR036893"/>
    </source>
</evidence>
<comment type="similarity">
    <text evidence="1 3">Belongs to the calycin superfamily. Lipocalin family.</text>
</comment>
<dbReference type="Pfam" id="PF00061">
    <property type="entry name" value="Lipocalin"/>
    <property type="match status" value="1"/>
</dbReference>
<feature type="chain" id="PRO_5040557316" description="Lipocalin/cytosolic fatty-acid binding domain-containing protein" evidence="3">
    <location>
        <begin position="21"/>
        <end position="178"/>
    </location>
</feature>
<keyword evidence="6" id="KW-1185">Reference proteome</keyword>
<dbReference type="GO" id="GO:0000302">
    <property type="term" value="P:response to reactive oxygen species"/>
    <property type="evidence" value="ECO:0007669"/>
    <property type="project" value="TreeGrafter"/>
</dbReference>
<organism evidence="5 6">
    <name type="scientific">Phyllotreta striolata</name>
    <name type="common">Striped flea beetle</name>
    <name type="synonym">Crioceris striolata</name>
    <dbReference type="NCBI Taxonomy" id="444603"/>
    <lineage>
        <taxon>Eukaryota</taxon>
        <taxon>Metazoa</taxon>
        <taxon>Ecdysozoa</taxon>
        <taxon>Arthropoda</taxon>
        <taxon>Hexapoda</taxon>
        <taxon>Insecta</taxon>
        <taxon>Pterygota</taxon>
        <taxon>Neoptera</taxon>
        <taxon>Endopterygota</taxon>
        <taxon>Coleoptera</taxon>
        <taxon>Polyphaga</taxon>
        <taxon>Cucujiformia</taxon>
        <taxon>Chrysomeloidea</taxon>
        <taxon>Chrysomelidae</taxon>
        <taxon>Galerucinae</taxon>
        <taxon>Alticini</taxon>
        <taxon>Phyllotreta</taxon>
    </lineage>
</organism>
<dbReference type="InterPro" id="IPR003057">
    <property type="entry name" value="Invtbrt_color"/>
</dbReference>
<evidence type="ECO:0000313" key="5">
    <source>
        <dbReference type="EMBL" id="CAG9857592.1"/>
    </source>
</evidence>
<feature type="signal peptide" evidence="3">
    <location>
        <begin position="1"/>
        <end position="20"/>
    </location>
</feature>
<feature type="domain" description="Lipocalin/cytosolic fatty-acid binding" evidence="4">
    <location>
        <begin position="40"/>
        <end position="175"/>
    </location>
</feature>
<dbReference type="OrthoDB" id="565904at2759"/>
<dbReference type="GO" id="GO:0005737">
    <property type="term" value="C:cytoplasm"/>
    <property type="evidence" value="ECO:0007669"/>
    <property type="project" value="TreeGrafter"/>
</dbReference>
<proteinExistence type="inferred from homology"/>
<dbReference type="PANTHER" id="PTHR10612:SF34">
    <property type="entry name" value="APOLIPOPROTEIN D"/>
    <property type="match status" value="1"/>
</dbReference>
<dbReference type="InterPro" id="IPR022271">
    <property type="entry name" value="Lipocalin_ApoD"/>
</dbReference>
<dbReference type="InterPro" id="IPR000566">
    <property type="entry name" value="Lipocln_cytosolic_FA-bd_dom"/>
</dbReference>
<protein>
    <recommendedName>
        <fullName evidence="4">Lipocalin/cytosolic fatty-acid binding domain-containing protein</fullName>
    </recommendedName>
</protein>
<dbReference type="GO" id="GO:0031409">
    <property type="term" value="F:pigment binding"/>
    <property type="evidence" value="ECO:0007669"/>
    <property type="project" value="InterPro"/>
</dbReference>
<evidence type="ECO:0000256" key="1">
    <source>
        <dbReference type="ARBA" id="ARBA00006889"/>
    </source>
</evidence>
<dbReference type="PIRSF" id="PIRSF036893">
    <property type="entry name" value="Lipocalin_ApoD"/>
    <property type="match status" value="1"/>
</dbReference>
<reference evidence="5" key="1">
    <citation type="submission" date="2022-01" db="EMBL/GenBank/DDBJ databases">
        <authorList>
            <person name="King R."/>
        </authorList>
    </citation>
    <scope>NUCLEOTIDE SEQUENCE</scope>
</reference>
<dbReference type="EMBL" id="OU900107">
    <property type="protein sequence ID" value="CAG9857592.1"/>
    <property type="molecule type" value="Genomic_DNA"/>
</dbReference>